<dbReference type="Proteomes" id="UP000277811">
    <property type="component" value="Unassembled WGS sequence"/>
</dbReference>
<dbReference type="Gene3D" id="1.10.3290.10">
    <property type="entry name" value="Fido-like domain"/>
    <property type="match status" value="1"/>
</dbReference>
<feature type="active site" evidence="1">
    <location>
        <position position="179"/>
    </location>
</feature>
<dbReference type="InterPro" id="IPR040198">
    <property type="entry name" value="Fido_containing"/>
</dbReference>
<keyword evidence="6" id="KW-1185">Reference proteome</keyword>
<feature type="domain" description="Fido" evidence="4">
    <location>
        <begin position="98"/>
        <end position="235"/>
    </location>
</feature>
<dbReference type="InterPro" id="IPR003812">
    <property type="entry name" value="Fido"/>
</dbReference>
<feature type="site" description="Important for autoinhibition of adenylyltransferase activity" evidence="3">
    <location>
        <position position="48"/>
    </location>
</feature>
<dbReference type="Pfam" id="PF02661">
    <property type="entry name" value="Fic"/>
    <property type="match status" value="1"/>
</dbReference>
<dbReference type="PANTHER" id="PTHR13504:SF38">
    <property type="entry name" value="FIDO DOMAIN-CONTAINING PROTEIN"/>
    <property type="match status" value="1"/>
</dbReference>
<organism evidence="5 6">
    <name type="scientific">Lucifera butyrica</name>
    <dbReference type="NCBI Taxonomy" id="1351585"/>
    <lineage>
        <taxon>Bacteria</taxon>
        <taxon>Bacillati</taxon>
        <taxon>Bacillota</taxon>
        <taxon>Negativicutes</taxon>
        <taxon>Veillonellales</taxon>
        <taxon>Veillonellaceae</taxon>
        <taxon>Lucifera</taxon>
    </lineage>
</organism>
<dbReference type="PANTHER" id="PTHR13504">
    <property type="entry name" value="FIDO DOMAIN-CONTAINING PROTEIN DDB_G0283145"/>
    <property type="match status" value="1"/>
</dbReference>
<dbReference type="InterPro" id="IPR036597">
    <property type="entry name" value="Fido-like_dom_sf"/>
</dbReference>
<name>A0A498RAC5_9FIRM</name>
<dbReference type="SUPFAM" id="SSF140931">
    <property type="entry name" value="Fic-like"/>
    <property type="match status" value="1"/>
</dbReference>
<feature type="binding site" evidence="2">
    <location>
        <begin position="183"/>
        <end position="190"/>
    </location>
    <ligand>
        <name>ATP</name>
        <dbReference type="ChEBI" id="CHEBI:30616"/>
    </ligand>
</feature>
<protein>
    <recommendedName>
        <fullName evidence="4">Fido domain-containing protein</fullName>
    </recommendedName>
</protein>
<evidence type="ECO:0000256" key="2">
    <source>
        <dbReference type="PIRSR" id="PIRSR640198-2"/>
    </source>
</evidence>
<keyword evidence="2" id="KW-0067">ATP-binding</keyword>
<gene>
    <name evidence="5" type="ORF">LUCI_2486</name>
</gene>
<evidence type="ECO:0000256" key="3">
    <source>
        <dbReference type="PIRSR" id="PIRSR640198-3"/>
    </source>
</evidence>
<dbReference type="EMBL" id="UPPP01000072">
    <property type="protein sequence ID" value="VBB07242.1"/>
    <property type="molecule type" value="Genomic_DNA"/>
</dbReference>
<accession>A0A498RAC5</accession>
<evidence type="ECO:0000313" key="5">
    <source>
        <dbReference type="EMBL" id="VBB07242.1"/>
    </source>
</evidence>
<dbReference type="RefSeq" id="WP_122628178.1">
    <property type="nucleotide sequence ID" value="NZ_UPPP01000072.1"/>
</dbReference>
<dbReference type="PROSITE" id="PS51459">
    <property type="entry name" value="FIDO"/>
    <property type="match status" value="1"/>
</dbReference>
<keyword evidence="2" id="KW-0547">Nucleotide-binding</keyword>
<dbReference type="GO" id="GO:0005524">
    <property type="term" value="F:ATP binding"/>
    <property type="evidence" value="ECO:0007669"/>
    <property type="project" value="UniProtKB-KW"/>
</dbReference>
<sequence>MQSDRNLLLKIDKQQQLINSNRPFTNENILNLKEYYRVGLTHSSNALEGNTLTLSETKVVLEDGITIGGKPLKDHLEAIGHGRAFDFMWNLAQNNKTITESDIKTLHKYCVEPENPEIAGKYRMQSIYISGTEHNDKIPTADEVPGKMKEWAISLEKRRLVLHPVDFAIQVHKELVQIHPFKDGNGRTARLLMNLTLRQDGYPIVIIPSAVRHEYIQVLENAWTNDQDFTRFIYERVDEAQRELIRNLHLTPQNQA</sequence>
<dbReference type="OrthoDB" id="9813719at2"/>
<reference evidence="5 6" key="1">
    <citation type="submission" date="2018-06" db="EMBL/GenBank/DDBJ databases">
        <authorList>
            <person name="Strepis N."/>
        </authorList>
    </citation>
    <scope>NUCLEOTIDE SEQUENCE [LARGE SCALE GENOMIC DNA]</scope>
    <source>
        <strain evidence="5">LUCI</strain>
    </source>
</reference>
<evidence type="ECO:0000259" key="4">
    <source>
        <dbReference type="PROSITE" id="PS51459"/>
    </source>
</evidence>
<evidence type="ECO:0000256" key="1">
    <source>
        <dbReference type="PIRSR" id="PIRSR640198-1"/>
    </source>
</evidence>
<proteinExistence type="predicted"/>
<evidence type="ECO:0000313" key="6">
    <source>
        <dbReference type="Proteomes" id="UP000277811"/>
    </source>
</evidence>
<dbReference type="AlphaFoldDB" id="A0A498RAC5"/>